<feature type="signal peptide" evidence="1">
    <location>
        <begin position="1"/>
        <end position="23"/>
    </location>
</feature>
<dbReference type="Pfam" id="PF16128">
    <property type="entry name" value="DUF4840"/>
    <property type="match status" value="1"/>
</dbReference>
<keyword evidence="1" id="KW-0732">Signal</keyword>
<dbReference type="Proteomes" id="UP000060345">
    <property type="component" value="Chromosome 1"/>
</dbReference>
<dbReference type="InterPro" id="IPR032293">
    <property type="entry name" value="DUF4840"/>
</dbReference>
<dbReference type="OrthoDB" id="1082869at2"/>
<dbReference type="PROSITE" id="PS51257">
    <property type="entry name" value="PROKAR_LIPOPROTEIN"/>
    <property type="match status" value="1"/>
</dbReference>
<proteinExistence type="predicted"/>
<evidence type="ECO:0000313" key="3">
    <source>
        <dbReference type="EMBL" id="QUB87360.1"/>
    </source>
</evidence>
<dbReference type="KEGG" id="pfus:ADJ77_00640"/>
<protein>
    <submittedName>
        <fullName evidence="3">DUF4840 domain-containing protein</fullName>
    </submittedName>
</protein>
<reference evidence="3 5" key="2">
    <citation type="submission" date="2021-03" db="EMBL/GenBank/DDBJ databases">
        <title>Human Oral Microbial Genomes.</title>
        <authorList>
            <person name="Johnston C.D."/>
            <person name="Chen T."/>
            <person name="Dewhirst F.E."/>
        </authorList>
    </citation>
    <scope>NUCLEOTIDE SEQUENCE [LARGE SCALE GENOMIC DNA]</scope>
    <source>
        <strain evidence="3 5">W1435</strain>
    </source>
</reference>
<evidence type="ECO:0000256" key="1">
    <source>
        <dbReference type="SAM" id="SignalP"/>
    </source>
</evidence>
<feature type="chain" id="PRO_5044544430" evidence="1">
    <location>
        <begin position="24"/>
        <end position="208"/>
    </location>
</feature>
<dbReference type="EMBL" id="CP072370">
    <property type="protein sequence ID" value="QUB87360.1"/>
    <property type="molecule type" value="Genomic_DNA"/>
</dbReference>
<name>A0A0K1NHA8_9BACT</name>
<keyword evidence="5" id="KW-1185">Reference proteome</keyword>
<reference evidence="2 4" key="1">
    <citation type="submission" date="2015-07" db="EMBL/GenBank/DDBJ databases">
        <authorList>
            <person name="Noorani M."/>
        </authorList>
    </citation>
    <scope>NUCLEOTIDE SEQUENCE [LARGE SCALE GENOMIC DNA]</scope>
    <source>
        <strain evidence="2 4">W1435</strain>
    </source>
</reference>
<dbReference type="AlphaFoldDB" id="A0A0K1NHA8"/>
<evidence type="ECO:0000313" key="5">
    <source>
        <dbReference type="Proteomes" id="UP000682005"/>
    </source>
</evidence>
<evidence type="ECO:0000313" key="2">
    <source>
        <dbReference type="EMBL" id="AKU68415.1"/>
    </source>
</evidence>
<organism evidence="2 4">
    <name type="scientific">Prevotella fusca JCM 17724</name>
    <dbReference type="NCBI Taxonomy" id="1236517"/>
    <lineage>
        <taxon>Bacteria</taxon>
        <taxon>Pseudomonadati</taxon>
        <taxon>Bacteroidota</taxon>
        <taxon>Bacteroidia</taxon>
        <taxon>Bacteroidales</taxon>
        <taxon>Prevotellaceae</taxon>
        <taxon>Prevotella</taxon>
    </lineage>
</organism>
<sequence length="208" mass="23376">MKKNHLLLLVVALMMTFSFTSCLNDDFDGKAKQNRPTQAELKAASKTIQGTYQGKLFTYTFNSTNNTIQKKDSVITSWEITDDTTLVVKRFPSKLLANNVTNADLKQAIEALPDQEVKCAVSIFNVNPILFYIAPYRLDLGKLTYGGKTHDVSVGFIFNPNNTYGGYDNAKKITGFRLIESVVLIDGTTDKSLYRGFEIFDFRSEPKK</sequence>
<dbReference type="Proteomes" id="UP000682005">
    <property type="component" value="Chromosome 1"/>
</dbReference>
<dbReference type="RefSeq" id="WP_025078001.1">
    <property type="nucleotide sequence ID" value="NZ_BAKO01000007.1"/>
</dbReference>
<gene>
    <name evidence="2" type="ORF">ADJ77_00640</name>
    <name evidence="3" type="ORF">J5A51_07790</name>
</gene>
<dbReference type="EMBL" id="CP012074">
    <property type="protein sequence ID" value="AKU68415.1"/>
    <property type="molecule type" value="Genomic_DNA"/>
</dbReference>
<evidence type="ECO:0000313" key="4">
    <source>
        <dbReference type="Proteomes" id="UP000060345"/>
    </source>
</evidence>
<accession>A0A0K1NHA8</accession>